<keyword evidence="5 6" id="KW-0041">Annexin</keyword>
<dbReference type="Pfam" id="PF00191">
    <property type="entry name" value="Annexin"/>
    <property type="match status" value="3"/>
</dbReference>
<keyword evidence="4 6" id="KW-0677">Repeat</keyword>
<dbReference type="PROSITE" id="PS00223">
    <property type="entry name" value="ANNEXIN_1"/>
    <property type="match status" value="1"/>
</dbReference>
<dbReference type="SMART" id="SM00335">
    <property type="entry name" value="ANX"/>
    <property type="match status" value="4"/>
</dbReference>
<dbReference type="FunFam" id="1.10.220.10:FF:000001">
    <property type="entry name" value="Annexin"/>
    <property type="match status" value="1"/>
</dbReference>
<evidence type="ECO:0000256" key="3">
    <source>
        <dbReference type="ARBA" id="ARBA00022525"/>
    </source>
</evidence>
<dbReference type="GO" id="GO:0001786">
    <property type="term" value="F:phosphatidylserine binding"/>
    <property type="evidence" value="ECO:0007669"/>
    <property type="project" value="TreeGrafter"/>
</dbReference>
<dbReference type="AlphaFoldDB" id="A0A564YC72"/>
<dbReference type="GO" id="GO:0005576">
    <property type="term" value="C:extracellular region"/>
    <property type="evidence" value="ECO:0007669"/>
    <property type="project" value="UniProtKB-SubCell"/>
</dbReference>
<dbReference type="Proteomes" id="UP000321570">
    <property type="component" value="Unassembled WGS sequence"/>
</dbReference>
<dbReference type="GO" id="GO:0005509">
    <property type="term" value="F:calcium ion binding"/>
    <property type="evidence" value="ECO:0007669"/>
    <property type="project" value="InterPro"/>
</dbReference>
<comment type="domain">
    <text evidence="6">A pair of annexin repeats may form one binding site for calcium and phospholipid.</text>
</comment>
<dbReference type="GO" id="GO:0012506">
    <property type="term" value="C:vesicle membrane"/>
    <property type="evidence" value="ECO:0007669"/>
    <property type="project" value="TreeGrafter"/>
</dbReference>
<comment type="subcellular location">
    <subcellularLocation>
        <location evidence="1">Secreted</location>
    </subcellularLocation>
</comment>
<dbReference type="InterPro" id="IPR018252">
    <property type="entry name" value="Annexin_repeat_CS"/>
</dbReference>
<keyword evidence="8" id="KW-1185">Reference proteome</keyword>
<reference evidence="7 8" key="1">
    <citation type="submission" date="2019-07" db="EMBL/GenBank/DDBJ databases">
        <authorList>
            <person name="Jastrzebski P J."/>
            <person name="Paukszto L."/>
            <person name="Jastrzebski P J."/>
        </authorList>
    </citation>
    <scope>NUCLEOTIDE SEQUENCE [LARGE SCALE GENOMIC DNA]</scope>
    <source>
        <strain evidence="7 8">WMS-il1</strain>
    </source>
</reference>
<name>A0A564YC72_HYMDI</name>
<evidence type="ECO:0000256" key="4">
    <source>
        <dbReference type="ARBA" id="ARBA00022737"/>
    </source>
</evidence>
<protein>
    <recommendedName>
        <fullName evidence="6">Annexin</fullName>
    </recommendedName>
</protein>
<dbReference type="SUPFAM" id="SSF47874">
    <property type="entry name" value="Annexin"/>
    <property type="match status" value="1"/>
</dbReference>
<dbReference type="PRINTS" id="PR00196">
    <property type="entry name" value="ANNEXIN"/>
</dbReference>
<dbReference type="EMBL" id="CABIJS010000123">
    <property type="protein sequence ID" value="VUZ44318.1"/>
    <property type="molecule type" value="Genomic_DNA"/>
</dbReference>
<dbReference type="Gene3D" id="1.10.220.10">
    <property type="entry name" value="Annexin"/>
    <property type="match status" value="4"/>
</dbReference>
<comment type="similarity">
    <text evidence="2 6">Belongs to the annexin family.</text>
</comment>
<dbReference type="PANTHER" id="PTHR10502:SF175">
    <property type="entry name" value="ANNEXIN A13"/>
    <property type="match status" value="1"/>
</dbReference>
<dbReference type="GO" id="GO:0005737">
    <property type="term" value="C:cytoplasm"/>
    <property type="evidence" value="ECO:0007669"/>
    <property type="project" value="TreeGrafter"/>
</dbReference>
<dbReference type="PANTHER" id="PTHR10502">
    <property type="entry name" value="ANNEXIN"/>
    <property type="match status" value="1"/>
</dbReference>
<proteinExistence type="inferred from homology"/>
<sequence>MNFDYNADADRIQKACKGLGTKEEDLIEVIGRRKLAERHQIRLAYFAKYNKDLLDVLESEISGDFGDLTRNLFLGPIQVLASDLYKIFKKSGSAGGDINEIICVLSPSEITALKEAYADVLRYEGVKDKTRNLEKDIEKETKGGHRDFLLKFISTHRPEFSSDEVKAAASSGHWGNLIDMQQVERYAAAIHAAGEGSKKSHGKSGKGNETEVTRILCSCSTLDIRAIYDHFKDVYGMSLVDFISKAFKNPLRDAYNTVIMTAVDLRLLLVAQLYNSMHGLGTDERALSRIICIRYEIDLPQLKTLYQQKIGKSLGDMVKSDTGGDYRSLLLTLLGEK</sequence>
<accession>A0A564YC72</accession>
<dbReference type="GO" id="GO:0005544">
    <property type="term" value="F:calcium-dependent phospholipid binding"/>
    <property type="evidence" value="ECO:0007669"/>
    <property type="project" value="UniProtKB-KW"/>
</dbReference>
<dbReference type="GO" id="GO:0005634">
    <property type="term" value="C:nucleus"/>
    <property type="evidence" value="ECO:0007669"/>
    <property type="project" value="TreeGrafter"/>
</dbReference>
<evidence type="ECO:0000313" key="8">
    <source>
        <dbReference type="Proteomes" id="UP000321570"/>
    </source>
</evidence>
<organism evidence="7 8">
    <name type="scientific">Hymenolepis diminuta</name>
    <name type="common">Rat tapeworm</name>
    <dbReference type="NCBI Taxonomy" id="6216"/>
    <lineage>
        <taxon>Eukaryota</taxon>
        <taxon>Metazoa</taxon>
        <taxon>Spiralia</taxon>
        <taxon>Lophotrochozoa</taxon>
        <taxon>Platyhelminthes</taxon>
        <taxon>Cestoda</taxon>
        <taxon>Eucestoda</taxon>
        <taxon>Cyclophyllidea</taxon>
        <taxon>Hymenolepididae</taxon>
        <taxon>Hymenolepis</taxon>
    </lineage>
</organism>
<keyword evidence="6" id="KW-0111">Calcium/phospholipid-binding</keyword>
<keyword evidence="6" id="KW-0106">Calcium</keyword>
<evidence type="ECO:0000256" key="2">
    <source>
        <dbReference type="ARBA" id="ARBA00007831"/>
    </source>
</evidence>
<dbReference type="InterPro" id="IPR001464">
    <property type="entry name" value="Annexin"/>
</dbReference>
<evidence type="ECO:0000256" key="6">
    <source>
        <dbReference type="RuleBase" id="RU003540"/>
    </source>
</evidence>
<dbReference type="GO" id="GO:0005886">
    <property type="term" value="C:plasma membrane"/>
    <property type="evidence" value="ECO:0007669"/>
    <property type="project" value="TreeGrafter"/>
</dbReference>
<dbReference type="InterPro" id="IPR018502">
    <property type="entry name" value="Annexin_repeat"/>
</dbReference>
<dbReference type="InterPro" id="IPR037104">
    <property type="entry name" value="Annexin_sf"/>
</dbReference>
<dbReference type="PROSITE" id="PS51897">
    <property type="entry name" value="ANNEXIN_2"/>
    <property type="match status" value="3"/>
</dbReference>
<dbReference type="FunFam" id="1.10.220.10:FF:000005">
    <property type="entry name" value="Annexin"/>
    <property type="match status" value="1"/>
</dbReference>
<evidence type="ECO:0000256" key="5">
    <source>
        <dbReference type="ARBA" id="ARBA00023216"/>
    </source>
</evidence>
<gene>
    <name evidence="7" type="ORF">WMSIL1_LOCUS4446</name>
</gene>
<keyword evidence="3" id="KW-0964">Secreted</keyword>
<evidence type="ECO:0000256" key="1">
    <source>
        <dbReference type="ARBA" id="ARBA00004613"/>
    </source>
</evidence>
<evidence type="ECO:0000313" key="7">
    <source>
        <dbReference type="EMBL" id="VUZ44318.1"/>
    </source>
</evidence>